<dbReference type="RefSeq" id="WP_008731641.1">
    <property type="nucleotide sequence ID" value="NZ_AKFT01000115.1"/>
</dbReference>
<keyword evidence="1" id="KW-1133">Transmembrane helix</keyword>
<dbReference type="EMBL" id="AKFT01000115">
    <property type="protein sequence ID" value="EJF43998.1"/>
    <property type="molecule type" value="Genomic_DNA"/>
</dbReference>
<evidence type="ECO:0000256" key="1">
    <source>
        <dbReference type="SAM" id="Phobius"/>
    </source>
</evidence>
<dbReference type="Pfam" id="PF04306">
    <property type="entry name" value="DUF456"/>
    <property type="match status" value="1"/>
</dbReference>
<feature type="transmembrane region" description="Helical" evidence="1">
    <location>
        <begin position="31"/>
        <end position="63"/>
    </location>
</feature>
<dbReference type="AlphaFoldDB" id="J1HEX7"/>
<name>J1HEX7_9ACTO</name>
<dbReference type="OrthoDB" id="3733714at2"/>
<dbReference type="InterPro" id="IPR007403">
    <property type="entry name" value="DUF456"/>
</dbReference>
<feature type="transmembrane region" description="Helical" evidence="1">
    <location>
        <begin position="83"/>
        <end position="113"/>
    </location>
</feature>
<comment type="caution">
    <text evidence="2">The sequence shown here is derived from an EMBL/GenBank/DDBJ whole genome shotgun (WGS) entry which is preliminary data.</text>
</comment>
<organism evidence="2 3">
    <name type="scientific">Actinomyces massiliensis F0489</name>
    <dbReference type="NCBI Taxonomy" id="1125718"/>
    <lineage>
        <taxon>Bacteria</taxon>
        <taxon>Bacillati</taxon>
        <taxon>Actinomycetota</taxon>
        <taxon>Actinomycetes</taxon>
        <taxon>Actinomycetales</taxon>
        <taxon>Actinomycetaceae</taxon>
        <taxon>Actinomyces</taxon>
    </lineage>
</organism>
<keyword evidence="3" id="KW-1185">Reference proteome</keyword>
<feature type="transmembrane region" description="Helical" evidence="1">
    <location>
        <begin position="137"/>
        <end position="159"/>
    </location>
</feature>
<dbReference type="eggNOG" id="COG2839">
    <property type="taxonomic scope" value="Bacteria"/>
</dbReference>
<gene>
    <name evidence="2" type="ORF">HMPREF1318_1182</name>
</gene>
<protein>
    <submittedName>
        <fullName evidence="2">PF04306 family protein</fullName>
    </submittedName>
</protein>
<accession>J1HEX7</accession>
<evidence type="ECO:0000313" key="2">
    <source>
        <dbReference type="EMBL" id="EJF43998.1"/>
    </source>
</evidence>
<keyword evidence="1" id="KW-0472">Membrane</keyword>
<dbReference type="Proteomes" id="UP000002941">
    <property type="component" value="Unassembled WGS sequence"/>
</dbReference>
<reference evidence="2 3" key="1">
    <citation type="submission" date="2012-05" db="EMBL/GenBank/DDBJ databases">
        <authorList>
            <person name="Harkins D.M."/>
            <person name="Madupu R."/>
            <person name="Durkin A.S."/>
            <person name="Torralba M."/>
            <person name="Methe B."/>
            <person name="Sutton G.G."/>
            <person name="Nelson K.E."/>
        </authorList>
    </citation>
    <scope>NUCLEOTIDE SEQUENCE [LARGE SCALE GENOMIC DNA]</scope>
    <source>
        <strain evidence="2 3">F0489</strain>
    </source>
</reference>
<evidence type="ECO:0000313" key="3">
    <source>
        <dbReference type="Proteomes" id="UP000002941"/>
    </source>
</evidence>
<sequence length="160" mass="15939">MGTVGNVIVGLVIVIGLGGALTQIYPGPALVLAAVAVWAVVTGGAAAWIALAVSALAVAITSVGKYVLVGRRLRRAGVPGRSLLVGGLVGVIGFFLVPVVGLPLGFCLGVYLWELVRGADQATARAAVWEAVKAQGLAILFELSGCLVAAVAWAVALAAG</sequence>
<dbReference type="PATRIC" id="fig|1125718.3.peg.1522"/>
<feature type="transmembrane region" description="Helical" evidence="1">
    <location>
        <begin position="7"/>
        <end position="25"/>
    </location>
</feature>
<keyword evidence="1" id="KW-0812">Transmembrane</keyword>
<proteinExistence type="predicted"/>